<dbReference type="PANTHER" id="PTHR42879">
    <property type="entry name" value="3-OXOACYL-(ACYL-CARRIER-PROTEIN) REDUCTASE"/>
    <property type="match status" value="1"/>
</dbReference>
<gene>
    <name evidence="3" type="ORF">FV139_10955</name>
</gene>
<dbReference type="RefSeq" id="WP_148068458.1">
    <property type="nucleotide sequence ID" value="NZ_VRZA01000003.1"/>
</dbReference>
<dbReference type="SUPFAM" id="SSF51735">
    <property type="entry name" value="NAD(P)-binding Rossmann-fold domains"/>
    <property type="match status" value="1"/>
</dbReference>
<dbReference type="InterPro" id="IPR036291">
    <property type="entry name" value="NAD(P)-bd_dom_sf"/>
</dbReference>
<keyword evidence="4" id="KW-1185">Reference proteome</keyword>
<dbReference type="InterPro" id="IPR002347">
    <property type="entry name" value="SDR_fam"/>
</dbReference>
<evidence type="ECO:0000313" key="3">
    <source>
        <dbReference type="EMBL" id="TXS94116.1"/>
    </source>
</evidence>
<evidence type="ECO:0000256" key="1">
    <source>
        <dbReference type="ARBA" id="ARBA00006484"/>
    </source>
</evidence>
<proteinExistence type="inferred from homology"/>
<protein>
    <submittedName>
        <fullName evidence="3">SDR family NAD(P)-dependent oxidoreductase</fullName>
    </submittedName>
</protein>
<dbReference type="PRINTS" id="PR00080">
    <property type="entry name" value="SDRFAMILY"/>
</dbReference>
<organism evidence="3 4">
    <name type="scientific">Parahaliea maris</name>
    <dbReference type="NCBI Taxonomy" id="2716870"/>
    <lineage>
        <taxon>Bacteria</taxon>
        <taxon>Pseudomonadati</taxon>
        <taxon>Pseudomonadota</taxon>
        <taxon>Gammaproteobacteria</taxon>
        <taxon>Cellvibrionales</taxon>
        <taxon>Halieaceae</taxon>
        <taxon>Parahaliea</taxon>
    </lineage>
</organism>
<name>A0A5C9A029_9GAMM</name>
<dbReference type="Pfam" id="PF00106">
    <property type="entry name" value="adh_short"/>
    <property type="match status" value="1"/>
</dbReference>
<comment type="caution">
    <text evidence="3">The sequence shown here is derived from an EMBL/GenBank/DDBJ whole genome shotgun (WGS) entry which is preliminary data.</text>
</comment>
<comment type="similarity">
    <text evidence="1 2">Belongs to the short-chain dehydrogenases/reductases (SDR) family.</text>
</comment>
<dbReference type="EMBL" id="VRZA01000003">
    <property type="protein sequence ID" value="TXS94116.1"/>
    <property type="molecule type" value="Genomic_DNA"/>
</dbReference>
<dbReference type="Proteomes" id="UP000321039">
    <property type="component" value="Unassembled WGS sequence"/>
</dbReference>
<dbReference type="Gene3D" id="3.40.50.720">
    <property type="entry name" value="NAD(P)-binding Rossmann-like Domain"/>
    <property type="match status" value="1"/>
</dbReference>
<accession>A0A5C9A029</accession>
<dbReference type="AlphaFoldDB" id="A0A5C9A029"/>
<sequence length="284" mass="29762">MNRLQGKTALITGASRGIGLAIARRFAAEGASVALCASRLGSHGSLPGTLEEAVAAITAAGGRAVPLVCDLSDIAARAELVARAEEALGPLDILVNNAAAGKMALPSAVTLEQRNMMYDLNLNAPIDLAQQVLPGMRERGHGWILNISSATCEQPKVPYRDSAIAAQVIAAYGATKAALNRYSEGLAHEVAADGVCVNSLAPESIVLTPGAEQVRDIARRHPDWAEPVETMAEAALALCSERHIGQVAYSRQLLHALGRKVYGLDGVTELGDAFLPADIDSDWQ</sequence>
<evidence type="ECO:0000313" key="4">
    <source>
        <dbReference type="Proteomes" id="UP000321039"/>
    </source>
</evidence>
<dbReference type="InterPro" id="IPR050259">
    <property type="entry name" value="SDR"/>
</dbReference>
<reference evidence="3 4" key="1">
    <citation type="submission" date="2019-08" db="EMBL/GenBank/DDBJ databases">
        <title>Parahaliea maris sp. nov., isolated from the surface seawater.</title>
        <authorList>
            <person name="Liu Y."/>
        </authorList>
    </citation>
    <scope>NUCLEOTIDE SEQUENCE [LARGE SCALE GENOMIC DNA]</scope>
    <source>
        <strain evidence="3 4">HSLHS9</strain>
    </source>
</reference>
<evidence type="ECO:0000256" key="2">
    <source>
        <dbReference type="RuleBase" id="RU000363"/>
    </source>
</evidence>
<dbReference type="PRINTS" id="PR00081">
    <property type="entry name" value="GDHRDH"/>
</dbReference>